<dbReference type="GO" id="GO:0032259">
    <property type="term" value="P:methylation"/>
    <property type="evidence" value="ECO:0007669"/>
    <property type="project" value="UniProtKB-KW"/>
</dbReference>
<dbReference type="Gene3D" id="3.40.50.720">
    <property type="entry name" value="NAD(P)-binding Rossmann-like Domain"/>
    <property type="match status" value="1"/>
</dbReference>
<evidence type="ECO:0000259" key="1">
    <source>
        <dbReference type="Pfam" id="PF08421"/>
    </source>
</evidence>
<dbReference type="AlphaFoldDB" id="A0A1M4EB67"/>
<protein>
    <submittedName>
        <fullName evidence="3">Methyltransferase, putative</fullName>
    </submittedName>
</protein>
<dbReference type="Gene3D" id="6.10.250.3100">
    <property type="match status" value="1"/>
</dbReference>
<dbReference type="PANTHER" id="PTHR43861">
    <property type="entry name" value="TRANS-ACONITATE 2-METHYLTRANSFERASE-RELATED"/>
    <property type="match status" value="1"/>
</dbReference>
<dbReference type="Pfam" id="PF13489">
    <property type="entry name" value="Methyltransf_23"/>
    <property type="match status" value="1"/>
</dbReference>
<dbReference type="InterPro" id="IPR013630">
    <property type="entry name" value="Methyltransf_Zn-bd_dom_put"/>
</dbReference>
<dbReference type="InterPro" id="IPR038576">
    <property type="entry name" value="Methyltransf_Zn-bd_dom_put_sf"/>
</dbReference>
<dbReference type="PANTHER" id="PTHR43861:SF5">
    <property type="entry name" value="BLL5978 PROTEIN"/>
    <property type="match status" value="1"/>
</dbReference>
<dbReference type="Pfam" id="PF08421">
    <property type="entry name" value="Methyltransf_13"/>
    <property type="match status" value="1"/>
</dbReference>
<dbReference type="Pfam" id="PF08484">
    <property type="entry name" value="Methyltransf_14"/>
    <property type="match status" value="1"/>
</dbReference>
<sequence length="423" mass="46439">MQDIVRRLDTCRVCGEDDWLEVTSFGPVPLANGFLDPGDLPEHEPAYPVDVIVCRGCRLMAIRHVIRPDVLFRHYVYVTSESDQMIGHMRRIVGWCERRAGLAPGDLVVELGSNVGLQLAMFQERGQRVVGVDPAENLARIANARGVRTLPEFFGGDQGRRVAAEEGQAKLVLGRQCFAHIDDVHNVLDGVTAVLAPDGLLAIEVPYLVDLLQENQFDTIYHEHLSYYSVHTLGRLFAAHGLRLVDVERAAVHGGSVVVFAARQSSGHEPAPVVARLHSLERQLGLESDEVYLEFGVRAHEVIAQVRDLVRGLAAEGKVVAGYGAPSKGTTLLQFCGLGPAELRFCSDTTTLKHGRLLPGTRIPVYSPEQARAEQPDYYLLLAWNYAAEILSKEADFLRRGGRFIIPIPQPRVVAAEPAAAVA</sequence>
<name>A0A1M4EB67_9ACTN</name>
<feature type="domain" description="C-methyltransferase" evidence="2">
    <location>
        <begin position="252"/>
        <end position="409"/>
    </location>
</feature>
<keyword evidence="3" id="KW-0808">Transferase</keyword>
<dbReference type="Gene3D" id="6.20.50.110">
    <property type="entry name" value="Methyltransferase, zinc-binding domain"/>
    <property type="match status" value="1"/>
</dbReference>
<evidence type="ECO:0000259" key="2">
    <source>
        <dbReference type="Pfam" id="PF08484"/>
    </source>
</evidence>
<evidence type="ECO:0000313" key="3">
    <source>
        <dbReference type="EMBL" id="SBO95843.1"/>
    </source>
</evidence>
<dbReference type="CDD" id="cd02440">
    <property type="entry name" value="AdoMet_MTases"/>
    <property type="match status" value="1"/>
</dbReference>
<dbReference type="EMBL" id="LT559118">
    <property type="protein sequence ID" value="SBO95843.1"/>
    <property type="molecule type" value="Genomic_DNA"/>
</dbReference>
<proteinExistence type="predicted"/>
<gene>
    <name evidence="3" type="ORF">BN4615_P5359</name>
</gene>
<dbReference type="SUPFAM" id="SSF53335">
    <property type="entry name" value="S-adenosyl-L-methionine-dependent methyltransferases"/>
    <property type="match status" value="1"/>
</dbReference>
<reference evidence="3" key="1">
    <citation type="submission" date="2016-04" db="EMBL/GenBank/DDBJ databases">
        <authorList>
            <person name="Evans L.H."/>
            <person name="Alamgir A."/>
            <person name="Owens N."/>
            <person name="Weber N.D."/>
            <person name="Virtaneva K."/>
            <person name="Barbian K."/>
            <person name="Babar A."/>
            <person name="Rosenke K."/>
        </authorList>
    </citation>
    <scope>NUCLEOTIDE SEQUENCE</scope>
    <source>
        <strain evidence="3">Nono1</strain>
    </source>
</reference>
<dbReference type="RefSeq" id="WP_225275188.1">
    <property type="nucleotide sequence ID" value="NZ_CP084058.1"/>
</dbReference>
<dbReference type="Gene3D" id="3.40.50.150">
    <property type="entry name" value="Vaccinia Virus protein VP39"/>
    <property type="match status" value="1"/>
</dbReference>
<keyword evidence="3" id="KW-0489">Methyltransferase</keyword>
<feature type="domain" description="Methyltransferase putative zinc binding" evidence="1">
    <location>
        <begin position="11"/>
        <end position="72"/>
    </location>
</feature>
<dbReference type="InterPro" id="IPR013691">
    <property type="entry name" value="MeTrfase_14"/>
</dbReference>
<dbReference type="InterPro" id="IPR029063">
    <property type="entry name" value="SAM-dependent_MTases_sf"/>
</dbReference>
<organism evidence="3">
    <name type="scientific">Nonomuraea gerenzanensis</name>
    <dbReference type="NCBI Taxonomy" id="93944"/>
    <lineage>
        <taxon>Bacteria</taxon>
        <taxon>Bacillati</taxon>
        <taxon>Actinomycetota</taxon>
        <taxon>Actinomycetes</taxon>
        <taxon>Streptosporangiales</taxon>
        <taxon>Streptosporangiaceae</taxon>
        <taxon>Nonomuraea</taxon>
    </lineage>
</organism>
<accession>A0A1M4EB67</accession>
<dbReference type="GO" id="GO:0008168">
    <property type="term" value="F:methyltransferase activity"/>
    <property type="evidence" value="ECO:0007669"/>
    <property type="project" value="UniProtKB-KW"/>
</dbReference>